<keyword evidence="11" id="KW-0961">Cell wall biogenesis/degradation</keyword>
<dbReference type="Gene3D" id="3.20.20.80">
    <property type="entry name" value="Glycosidases"/>
    <property type="match status" value="1"/>
</dbReference>
<dbReference type="Proteomes" id="UP000326202">
    <property type="component" value="Chromosome"/>
</dbReference>
<evidence type="ECO:0000256" key="15">
    <source>
        <dbReference type="ARBA" id="ARBA00043078"/>
    </source>
</evidence>
<evidence type="ECO:0000256" key="4">
    <source>
        <dbReference type="ARBA" id="ARBA00022512"/>
    </source>
</evidence>
<feature type="transmembrane region" description="Helical" evidence="16">
    <location>
        <begin position="391"/>
        <end position="409"/>
    </location>
</feature>
<organism evidence="17 18">
    <name type="scientific">Hypericibacter terrae</name>
    <dbReference type="NCBI Taxonomy" id="2602015"/>
    <lineage>
        <taxon>Bacteria</taxon>
        <taxon>Pseudomonadati</taxon>
        <taxon>Pseudomonadota</taxon>
        <taxon>Alphaproteobacteria</taxon>
        <taxon>Rhodospirillales</taxon>
        <taxon>Dongiaceae</taxon>
        <taxon>Hypericibacter</taxon>
    </lineage>
</organism>
<keyword evidence="6" id="KW-0732">Signal</keyword>
<keyword evidence="3" id="KW-1003">Cell membrane</keyword>
<reference evidence="17 18" key="1">
    <citation type="submission" date="2019-08" db="EMBL/GenBank/DDBJ databases">
        <title>Hyperibacter terrae gen. nov., sp. nov. and Hyperibacter viscosus sp. nov., two new members in the family Rhodospirillaceae isolated from the rhizosphere of Hypericum perforatum.</title>
        <authorList>
            <person name="Noviana Z."/>
        </authorList>
    </citation>
    <scope>NUCLEOTIDE SEQUENCE [LARGE SCALE GENOMIC DNA]</scope>
    <source>
        <strain evidence="17 18">R5913</strain>
    </source>
</reference>
<dbReference type="KEGG" id="htq:FRZ44_34980"/>
<dbReference type="GO" id="GO:0071555">
    <property type="term" value="P:cell wall organization"/>
    <property type="evidence" value="ECO:0007669"/>
    <property type="project" value="UniProtKB-KW"/>
</dbReference>
<sequence length="567" mass="61475">MGEPAVNRQPAAQRSGFLAPLLALLLAGLAGFGFWWQMGRPVTLTDAPPGKIHCVSYTPFRGSQTPFDPTLHIPAWQIEEDFKILSTDVDCVRLYATDQGLDQVLPIAQRYGMTVLVGAWIGRDPLANERQLSDVIRLANAYPDTVRAIIVGNEVLLRGEQTPEALAAMLARVKQATGKPVTYADVWEFWLKAPQLADAVDFVTVHVLPYWEDQPQPVAAGLAHLEAIVDKVRAAFPAKPILIGETGWPSEGREREDATPSLVNQARYLREFMAYVAGAGAGLDYNLIEAFDQPWKRALEGTVGGYWGIFDADRQAKFPWRGPVSEYPQWQTDFAIASGLGFVLLGAAFLRGYRGTIGDWILAGLIAEATGSALLLQVRHSLLASMASYDYAAEALLLLVTAGSALAVFHAQATGRFKIAAFSSALAWLCRPWRKRLDLPTILALLQGSAVVTALALSLGFIFDPRYRDFPLAALLTPAIAFAWLAWSARDIAAARKADRREEALLSGLLFLAGLLVAIREGPLNFVALGWAATALLLALPLLPALRALRVGAAEPGIGAHQAQQAK</sequence>
<dbReference type="GO" id="GO:0000272">
    <property type="term" value="P:polysaccharide catabolic process"/>
    <property type="evidence" value="ECO:0007669"/>
    <property type="project" value="UniProtKB-KW"/>
</dbReference>
<name>A0A5J6MLC7_9PROT</name>
<evidence type="ECO:0000256" key="14">
    <source>
        <dbReference type="ARBA" id="ARBA00042373"/>
    </source>
</evidence>
<keyword evidence="10" id="KW-0119">Carbohydrate metabolism</keyword>
<keyword evidence="7" id="KW-0378">Hydrolase</keyword>
<evidence type="ECO:0000313" key="17">
    <source>
        <dbReference type="EMBL" id="QEX18194.1"/>
    </source>
</evidence>
<feature type="transmembrane region" description="Helical" evidence="16">
    <location>
        <begin position="475"/>
        <end position="492"/>
    </location>
</feature>
<gene>
    <name evidence="17" type="primary">ndvC</name>
    <name evidence="17" type="ORF">FRZ44_34980</name>
</gene>
<accession>A0A5J6MLC7</accession>
<dbReference type="InterPro" id="IPR017853">
    <property type="entry name" value="GH"/>
</dbReference>
<dbReference type="GO" id="GO:0004553">
    <property type="term" value="F:hydrolase activity, hydrolyzing O-glycosyl compounds"/>
    <property type="evidence" value="ECO:0007669"/>
    <property type="project" value="InterPro"/>
</dbReference>
<dbReference type="InterPro" id="IPR000490">
    <property type="entry name" value="Glyco_hydro_17"/>
</dbReference>
<evidence type="ECO:0000256" key="5">
    <source>
        <dbReference type="ARBA" id="ARBA00022525"/>
    </source>
</evidence>
<evidence type="ECO:0000256" key="10">
    <source>
        <dbReference type="ARBA" id="ARBA00023277"/>
    </source>
</evidence>
<dbReference type="GO" id="GO:0005886">
    <property type="term" value="C:plasma membrane"/>
    <property type="evidence" value="ECO:0007669"/>
    <property type="project" value="UniProtKB-SubCell"/>
</dbReference>
<evidence type="ECO:0000256" key="3">
    <source>
        <dbReference type="ARBA" id="ARBA00022475"/>
    </source>
</evidence>
<dbReference type="EMBL" id="CP042906">
    <property type="protein sequence ID" value="QEX18194.1"/>
    <property type="molecule type" value="Genomic_DNA"/>
</dbReference>
<protein>
    <recommendedName>
        <fullName evidence="15">Endo-1,3-beta-glucanase btgC</fullName>
    </recommendedName>
    <alternativeName>
        <fullName evidence="14">Laminarinase btgC</fullName>
    </alternativeName>
</protein>
<dbReference type="InterPro" id="IPR050732">
    <property type="entry name" value="Beta-glucan_modifiers"/>
</dbReference>
<feature type="transmembrane region" description="Helical" evidence="16">
    <location>
        <begin position="441"/>
        <end position="463"/>
    </location>
</feature>
<evidence type="ECO:0000256" key="7">
    <source>
        <dbReference type="ARBA" id="ARBA00022801"/>
    </source>
</evidence>
<evidence type="ECO:0000256" key="13">
    <source>
        <dbReference type="ARBA" id="ARBA00037649"/>
    </source>
</evidence>
<keyword evidence="8 16" id="KW-0472">Membrane</keyword>
<proteinExistence type="predicted"/>
<feature type="transmembrane region" description="Helical" evidence="16">
    <location>
        <begin position="360"/>
        <end position="379"/>
    </location>
</feature>
<keyword evidence="16" id="KW-0812">Transmembrane</keyword>
<feature type="transmembrane region" description="Helical" evidence="16">
    <location>
        <begin position="526"/>
        <end position="546"/>
    </location>
</feature>
<evidence type="ECO:0000256" key="6">
    <source>
        <dbReference type="ARBA" id="ARBA00022729"/>
    </source>
</evidence>
<feature type="transmembrane region" description="Helical" evidence="16">
    <location>
        <begin position="504"/>
        <end position="520"/>
    </location>
</feature>
<evidence type="ECO:0000256" key="12">
    <source>
        <dbReference type="ARBA" id="ARBA00023326"/>
    </source>
</evidence>
<dbReference type="SUPFAM" id="SSF51445">
    <property type="entry name" value="(Trans)glycosidases"/>
    <property type="match status" value="1"/>
</dbReference>
<evidence type="ECO:0000256" key="1">
    <source>
        <dbReference type="ARBA" id="ARBA00004191"/>
    </source>
</evidence>
<keyword evidence="5" id="KW-0964">Secreted</keyword>
<feature type="transmembrane region" description="Helical" evidence="16">
    <location>
        <begin position="17"/>
        <end position="36"/>
    </location>
</feature>
<evidence type="ECO:0000256" key="2">
    <source>
        <dbReference type="ARBA" id="ARBA00004236"/>
    </source>
</evidence>
<comment type="function">
    <text evidence="13">Glucanases play a role in cell expansion during growth, in cell-cell fusion during mating, and in spore release during sporulation. This enzyme may be involved in beta-glucan degradation. Active on laminarin and lichenan.</text>
</comment>
<evidence type="ECO:0000256" key="11">
    <source>
        <dbReference type="ARBA" id="ARBA00023316"/>
    </source>
</evidence>
<evidence type="ECO:0000256" key="16">
    <source>
        <dbReference type="SAM" id="Phobius"/>
    </source>
</evidence>
<dbReference type="Pfam" id="PF00332">
    <property type="entry name" value="Glyco_hydro_17"/>
    <property type="match status" value="1"/>
</dbReference>
<evidence type="ECO:0000313" key="18">
    <source>
        <dbReference type="Proteomes" id="UP000326202"/>
    </source>
</evidence>
<dbReference type="PANTHER" id="PTHR16631:SF17">
    <property type="entry name" value="GLUCAN ENDO-1,3-BETA-GLUCOSIDASE BTGC"/>
    <property type="match status" value="1"/>
</dbReference>
<evidence type="ECO:0000256" key="8">
    <source>
        <dbReference type="ARBA" id="ARBA00023136"/>
    </source>
</evidence>
<keyword evidence="9" id="KW-0325">Glycoprotein</keyword>
<keyword evidence="18" id="KW-1185">Reference proteome</keyword>
<keyword evidence="16" id="KW-1133">Transmembrane helix</keyword>
<evidence type="ECO:0000256" key="9">
    <source>
        <dbReference type="ARBA" id="ARBA00023180"/>
    </source>
</evidence>
<comment type="subcellular location">
    <subcellularLocation>
        <location evidence="2">Cell membrane</location>
    </subcellularLocation>
    <subcellularLocation>
        <location evidence="1">Secreted</location>
        <location evidence="1">Cell wall</location>
    </subcellularLocation>
</comment>
<dbReference type="PANTHER" id="PTHR16631">
    <property type="entry name" value="GLUCAN 1,3-BETA-GLUCOSIDASE"/>
    <property type="match status" value="1"/>
</dbReference>
<keyword evidence="12" id="KW-0624">Polysaccharide degradation</keyword>
<keyword evidence="4" id="KW-0134">Cell wall</keyword>
<dbReference type="AlphaFoldDB" id="A0A5J6MLC7"/>